<organism evidence="4 5">
    <name type="scientific">Paracoccus alkanivorans</name>
    <dbReference type="NCBI Taxonomy" id="2116655"/>
    <lineage>
        <taxon>Bacteria</taxon>
        <taxon>Pseudomonadati</taxon>
        <taxon>Pseudomonadota</taxon>
        <taxon>Alphaproteobacteria</taxon>
        <taxon>Rhodobacterales</taxon>
        <taxon>Paracoccaceae</taxon>
        <taxon>Paracoccus</taxon>
    </lineage>
</organism>
<reference evidence="4 5" key="1">
    <citation type="submission" date="2018-07" db="EMBL/GenBank/DDBJ databases">
        <authorList>
            <person name="Zhang Y."/>
            <person name="Wang L."/>
            <person name="Ma S."/>
        </authorList>
    </citation>
    <scope>NUCLEOTIDE SEQUENCE [LARGE SCALE GENOMIC DNA]</scope>
    <source>
        <strain evidence="4 5">4-2</strain>
    </source>
</reference>
<feature type="region of interest" description="Disordered" evidence="1">
    <location>
        <begin position="80"/>
        <end position="105"/>
    </location>
</feature>
<feature type="compositionally biased region" description="Basic and acidic residues" evidence="1">
    <location>
        <begin position="85"/>
        <end position="96"/>
    </location>
</feature>
<dbReference type="Gene3D" id="3.40.570.10">
    <property type="entry name" value="Extracellular Endonuclease, subunit A"/>
    <property type="match status" value="1"/>
</dbReference>
<feature type="region of interest" description="Disordered" evidence="1">
    <location>
        <begin position="864"/>
        <end position="887"/>
    </location>
</feature>
<dbReference type="Pfam" id="PF13930">
    <property type="entry name" value="Endonuclea_NS_2"/>
    <property type="match status" value="1"/>
</dbReference>
<evidence type="ECO:0000256" key="1">
    <source>
        <dbReference type="SAM" id="MobiDB-lite"/>
    </source>
</evidence>
<evidence type="ECO:0000313" key="4">
    <source>
        <dbReference type="EMBL" id="RMC34929.1"/>
    </source>
</evidence>
<dbReference type="InterPro" id="IPR031962">
    <property type="entry name" value="DUF4781"/>
</dbReference>
<protein>
    <submittedName>
        <fullName evidence="4">DUF4781 domain-containing protein</fullName>
    </submittedName>
</protein>
<dbReference type="AlphaFoldDB" id="A0A3M0MBF4"/>
<gene>
    <name evidence="4" type="ORF">C9E81_12635</name>
</gene>
<dbReference type="PANTHER" id="PTHR21115">
    <property type="entry name" value="GH06117P-RELATED"/>
    <property type="match status" value="1"/>
</dbReference>
<feature type="domain" description="Type VII secretion system protein EssD-like" evidence="2">
    <location>
        <begin position="843"/>
        <end position="961"/>
    </location>
</feature>
<dbReference type="InterPro" id="IPR044927">
    <property type="entry name" value="Endonuclea_NS_2"/>
</dbReference>
<accession>A0A3M0MBF4</accession>
<feature type="domain" description="DUF4781" evidence="3">
    <location>
        <begin position="414"/>
        <end position="561"/>
    </location>
</feature>
<evidence type="ECO:0000313" key="5">
    <source>
        <dbReference type="Proteomes" id="UP000273516"/>
    </source>
</evidence>
<keyword evidence="5" id="KW-1185">Reference proteome</keyword>
<feature type="compositionally biased region" description="Pro residues" evidence="1">
    <location>
        <begin position="1"/>
        <end position="17"/>
    </location>
</feature>
<dbReference type="EMBL" id="QOKZ01000004">
    <property type="protein sequence ID" value="RMC34929.1"/>
    <property type="molecule type" value="Genomic_DNA"/>
</dbReference>
<evidence type="ECO:0000259" key="3">
    <source>
        <dbReference type="Pfam" id="PF16013"/>
    </source>
</evidence>
<evidence type="ECO:0000259" key="2">
    <source>
        <dbReference type="Pfam" id="PF13930"/>
    </source>
</evidence>
<dbReference type="PANTHER" id="PTHR21115:SF0">
    <property type="entry name" value="GH06117P-RELATED"/>
    <property type="match status" value="1"/>
</dbReference>
<name>A0A3M0MBF4_9RHOB</name>
<comment type="caution">
    <text evidence="4">The sequence shown here is derived from an EMBL/GenBank/DDBJ whole genome shotgun (WGS) entry which is preliminary data.</text>
</comment>
<sequence length="979" mass="102567">MPPPVAHPGTVPAPEPEVTPERETEIQAWVDDNARAKTGMIFKDSEGGSRMAEAMRGEASLGAMNSAERQVLAEAAVSAWSGQDSGERQENMREAAEGVASDPSMRRTMAQALAAPELRAQQGIAQAGAIITTPEAREAAWDGLEQAIKLDAAAVVSSFGGLEPQLARIMQNRPDIREAVWTALGDRGSVPADQAERMTTALFMFEDGSGISSTSGRAGFAAAIANARRPGESAADPLARDQITDNLTDVLEDGDANHMIFDQEIPPEQRLWALDRAAGDGRRQTEGFMHGGWENEDVSRAYANEVTKAYRGRGAVPQNLSGEALRNIIGQAMGIQPDQLPQGELSEEFLARGLDNTFYSHGEQNAALDRVADRITELGGEQAQVSVVPVTITSSDEGAAAVPVFRVETGEGVKFVDHTGRSYSDLEDWEQNNTLPDGKMTYAKGLDLSSQDLTHRNTPGVVDSFAEGFGRVVDGVAIAAGAVAGVAIVAGSGGTAAPLVAAGAGLWMAGRAGQNLHDMQQHGQDIGDLSDPGVRGAWLEVAAGALSVGAIGGALRLGSAGARVSPGLARSISGVGMAAEGADMLALADQSIQLGQNWNELSGAERAGALLNIAFWGGMAGASHMAGRTASGTSGQGDFAALDLRIRSGGAGLAQQDFPLDVSVPGLAPGEMRVAYDMQKGRATNIRIQSGSAEPDAAQLELHMRVAAQMEEAGGLRSRLGGLLGGRNDPPVGSDAWEARLEIDKIATEAEQLAKDAGAANTLAERQRIATRQRELDQALTRETLRLDAAATDGQGFVAAPRSLDDILTDRVANGEIAIGLPDGMTPVTRPDASAQAEVDYGSINAKGQALGIEATLTKEWVDRDSGTSADGDIRPPGFPPPGVKNHPFSRGHLLAKRLGGSGDIPENLVTLYQSPANSPVHSDFERVVYDAVQAGETVSYRVTPIYEDGDLKPTALAISARGSEGLEFDITLFNKGNE</sequence>
<dbReference type="Pfam" id="PF16013">
    <property type="entry name" value="DUF4781"/>
    <property type="match status" value="1"/>
</dbReference>
<dbReference type="Proteomes" id="UP000273516">
    <property type="component" value="Unassembled WGS sequence"/>
</dbReference>
<feature type="region of interest" description="Disordered" evidence="1">
    <location>
        <begin position="1"/>
        <end position="23"/>
    </location>
</feature>
<dbReference type="InterPro" id="IPR044929">
    <property type="entry name" value="DNA/RNA_non-sp_Endonuclease_sf"/>
</dbReference>
<proteinExistence type="predicted"/>